<dbReference type="KEGG" id="ngk:NGK_2637"/>
<evidence type="ECO:0000313" key="1">
    <source>
        <dbReference type="EMBL" id="ACF31236.1"/>
    </source>
</evidence>
<dbReference type="Proteomes" id="UP000002564">
    <property type="component" value="Chromosome"/>
</dbReference>
<evidence type="ECO:0000313" key="2">
    <source>
        <dbReference type="Proteomes" id="UP000002564"/>
    </source>
</evidence>
<accession>B4RJH1</accession>
<protein>
    <submittedName>
        <fullName evidence="1">Uncharacterized protein</fullName>
    </submittedName>
</protein>
<name>B4RJH1_NEIG2</name>
<dbReference type="AlphaFoldDB" id="B4RJH1"/>
<proteinExistence type="predicted"/>
<dbReference type="HOGENOM" id="CLU_3009582_0_0_4"/>
<dbReference type="EMBL" id="CP001050">
    <property type="protein sequence ID" value="ACF31236.1"/>
    <property type="molecule type" value="Genomic_DNA"/>
</dbReference>
<gene>
    <name evidence="1" type="ordered locus">NGK_2637</name>
</gene>
<sequence length="56" mass="6215">MGRFYLADEKTRDFIRKSNNPPAVIPAKAGIWKRKTTGIYPKQQTLSAVIPAQAGI</sequence>
<reference evidence="1 2" key="1">
    <citation type="journal article" date="2008" name="J. Bacteriol.">
        <title>Complete genome sequence of Neisseria gonorrhoeae NCCP11945.</title>
        <authorList>
            <person name="Chung G.T."/>
            <person name="Yoo J.S."/>
            <person name="Oh H.B."/>
            <person name="Lee Y.S."/>
            <person name="Cha S.H."/>
            <person name="Kim S.J."/>
            <person name="Yoo C.K."/>
        </authorList>
    </citation>
    <scope>NUCLEOTIDE SEQUENCE [LARGE SCALE GENOMIC DNA]</scope>
    <source>
        <strain evidence="1 2">NCCP11945</strain>
    </source>
</reference>
<organism evidence="1 2">
    <name type="scientific">Neisseria gonorrhoeae (strain NCCP11945)</name>
    <dbReference type="NCBI Taxonomy" id="521006"/>
    <lineage>
        <taxon>Bacteria</taxon>
        <taxon>Pseudomonadati</taxon>
        <taxon>Pseudomonadota</taxon>
        <taxon>Betaproteobacteria</taxon>
        <taxon>Neisseriales</taxon>
        <taxon>Neisseriaceae</taxon>
        <taxon>Neisseria</taxon>
    </lineage>
</organism>